<protein>
    <submittedName>
        <fullName evidence="1">Uncharacterized protein</fullName>
    </submittedName>
</protein>
<accession>A0A1L9NJ58</accession>
<dbReference type="VEuPathDB" id="FungiDB:ASPTUDRAFT_48933"/>
<dbReference type="Proteomes" id="UP000184304">
    <property type="component" value="Unassembled WGS sequence"/>
</dbReference>
<evidence type="ECO:0000313" key="1">
    <source>
        <dbReference type="EMBL" id="OJI89350.1"/>
    </source>
</evidence>
<gene>
    <name evidence="1" type="ORF">ASPTUDRAFT_48933</name>
</gene>
<sequence>MNERIRINREGGKSRQLLNLEPVVRVVYSGVETERAGEIERAIQQLIDRMGMDVEEKSGKCIILQLNLLS</sequence>
<keyword evidence="2" id="KW-1185">Reference proteome</keyword>
<evidence type="ECO:0000313" key="2">
    <source>
        <dbReference type="Proteomes" id="UP000184304"/>
    </source>
</evidence>
<name>A0A1L9NJ58_ASPTC</name>
<organism evidence="1 2">
    <name type="scientific">Aspergillus tubingensis (strain CBS 134.48)</name>
    <dbReference type="NCBI Taxonomy" id="767770"/>
    <lineage>
        <taxon>Eukaryota</taxon>
        <taxon>Fungi</taxon>
        <taxon>Dikarya</taxon>
        <taxon>Ascomycota</taxon>
        <taxon>Pezizomycotina</taxon>
        <taxon>Eurotiomycetes</taxon>
        <taxon>Eurotiomycetidae</taxon>
        <taxon>Eurotiales</taxon>
        <taxon>Aspergillaceae</taxon>
        <taxon>Aspergillus</taxon>
        <taxon>Aspergillus subgen. Circumdati</taxon>
    </lineage>
</organism>
<dbReference type="EMBL" id="KV878177">
    <property type="protein sequence ID" value="OJI89350.1"/>
    <property type="molecule type" value="Genomic_DNA"/>
</dbReference>
<dbReference type="AlphaFoldDB" id="A0A1L9NJ58"/>
<feature type="non-terminal residue" evidence="1">
    <location>
        <position position="70"/>
    </location>
</feature>
<reference evidence="2" key="1">
    <citation type="journal article" date="2017" name="Genome Biol.">
        <title>Comparative genomics reveals high biological diversity and specific adaptations in the industrially and medically important fungal genus Aspergillus.</title>
        <authorList>
            <person name="de Vries R.P."/>
            <person name="Riley R."/>
            <person name="Wiebenga A."/>
            <person name="Aguilar-Osorio G."/>
            <person name="Amillis S."/>
            <person name="Uchima C.A."/>
            <person name="Anderluh G."/>
            <person name="Asadollahi M."/>
            <person name="Askin M."/>
            <person name="Barry K."/>
            <person name="Battaglia E."/>
            <person name="Bayram O."/>
            <person name="Benocci T."/>
            <person name="Braus-Stromeyer S.A."/>
            <person name="Caldana C."/>
            <person name="Canovas D."/>
            <person name="Cerqueira G.C."/>
            <person name="Chen F."/>
            <person name="Chen W."/>
            <person name="Choi C."/>
            <person name="Clum A."/>
            <person name="Dos Santos R.A."/>
            <person name="Damasio A.R."/>
            <person name="Diallinas G."/>
            <person name="Emri T."/>
            <person name="Fekete E."/>
            <person name="Flipphi M."/>
            <person name="Freyberg S."/>
            <person name="Gallo A."/>
            <person name="Gournas C."/>
            <person name="Habgood R."/>
            <person name="Hainaut M."/>
            <person name="Harispe M.L."/>
            <person name="Henrissat B."/>
            <person name="Hilden K.S."/>
            <person name="Hope R."/>
            <person name="Hossain A."/>
            <person name="Karabika E."/>
            <person name="Karaffa L."/>
            <person name="Karanyi Z."/>
            <person name="Krasevec N."/>
            <person name="Kuo A."/>
            <person name="Kusch H."/>
            <person name="LaButti K."/>
            <person name="Lagendijk E.L."/>
            <person name="Lapidus A."/>
            <person name="Levasseur A."/>
            <person name="Lindquist E."/>
            <person name="Lipzen A."/>
            <person name="Logrieco A.F."/>
            <person name="MacCabe A."/>
            <person name="Maekelae M.R."/>
            <person name="Malavazi I."/>
            <person name="Melin P."/>
            <person name="Meyer V."/>
            <person name="Mielnichuk N."/>
            <person name="Miskei M."/>
            <person name="Molnar A.P."/>
            <person name="Mule G."/>
            <person name="Ngan C.Y."/>
            <person name="Orejas M."/>
            <person name="Orosz E."/>
            <person name="Ouedraogo J.P."/>
            <person name="Overkamp K.M."/>
            <person name="Park H.-S."/>
            <person name="Perrone G."/>
            <person name="Piumi F."/>
            <person name="Punt P.J."/>
            <person name="Ram A.F."/>
            <person name="Ramon A."/>
            <person name="Rauscher S."/>
            <person name="Record E."/>
            <person name="Riano-Pachon D.M."/>
            <person name="Robert V."/>
            <person name="Roehrig J."/>
            <person name="Ruller R."/>
            <person name="Salamov A."/>
            <person name="Salih N.S."/>
            <person name="Samson R.A."/>
            <person name="Sandor E."/>
            <person name="Sanguinetti M."/>
            <person name="Schuetze T."/>
            <person name="Sepcic K."/>
            <person name="Shelest E."/>
            <person name="Sherlock G."/>
            <person name="Sophianopoulou V."/>
            <person name="Squina F.M."/>
            <person name="Sun H."/>
            <person name="Susca A."/>
            <person name="Todd R.B."/>
            <person name="Tsang A."/>
            <person name="Unkles S.E."/>
            <person name="van de Wiele N."/>
            <person name="van Rossen-Uffink D."/>
            <person name="Oliveira J.V."/>
            <person name="Vesth T.C."/>
            <person name="Visser J."/>
            <person name="Yu J.-H."/>
            <person name="Zhou M."/>
            <person name="Andersen M.R."/>
            <person name="Archer D.B."/>
            <person name="Baker S.E."/>
            <person name="Benoit I."/>
            <person name="Brakhage A.A."/>
            <person name="Braus G.H."/>
            <person name="Fischer R."/>
            <person name="Frisvad J.C."/>
            <person name="Goldman G.H."/>
            <person name="Houbraken J."/>
            <person name="Oakley B."/>
            <person name="Pocsi I."/>
            <person name="Scazzocchio C."/>
            <person name="Seiboth B."/>
            <person name="vanKuyk P.A."/>
            <person name="Wortman J."/>
            <person name="Dyer P.S."/>
            <person name="Grigoriev I.V."/>
        </authorList>
    </citation>
    <scope>NUCLEOTIDE SEQUENCE [LARGE SCALE GENOMIC DNA]</scope>
    <source>
        <strain evidence="2">CBS 134.48</strain>
    </source>
</reference>
<proteinExistence type="predicted"/>